<comment type="caution">
    <text evidence="2">The sequence shown here is derived from an EMBL/GenBank/DDBJ whole genome shotgun (WGS) entry which is preliminary data.</text>
</comment>
<evidence type="ECO:0000313" key="2">
    <source>
        <dbReference type="EMBL" id="KAF4615745.1"/>
    </source>
</evidence>
<feature type="region of interest" description="Disordered" evidence="1">
    <location>
        <begin position="251"/>
        <end position="371"/>
    </location>
</feature>
<feature type="compositionally biased region" description="Low complexity" evidence="1">
    <location>
        <begin position="529"/>
        <end position="543"/>
    </location>
</feature>
<feature type="region of interest" description="Disordered" evidence="1">
    <location>
        <begin position="1"/>
        <end position="27"/>
    </location>
</feature>
<dbReference type="AlphaFoldDB" id="A0A8H4QS60"/>
<feature type="compositionally biased region" description="Polar residues" evidence="1">
    <location>
        <begin position="305"/>
        <end position="317"/>
    </location>
</feature>
<organism evidence="2 3">
    <name type="scientific">Agrocybe pediades</name>
    <dbReference type="NCBI Taxonomy" id="84607"/>
    <lineage>
        <taxon>Eukaryota</taxon>
        <taxon>Fungi</taxon>
        <taxon>Dikarya</taxon>
        <taxon>Basidiomycota</taxon>
        <taxon>Agaricomycotina</taxon>
        <taxon>Agaricomycetes</taxon>
        <taxon>Agaricomycetidae</taxon>
        <taxon>Agaricales</taxon>
        <taxon>Agaricineae</taxon>
        <taxon>Strophariaceae</taxon>
        <taxon>Agrocybe</taxon>
    </lineage>
</organism>
<feature type="region of interest" description="Disordered" evidence="1">
    <location>
        <begin position="128"/>
        <end position="157"/>
    </location>
</feature>
<feature type="region of interest" description="Disordered" evidence="1">
    <location>
        <begin position="520"/>
        <end position="559"/>
    </location>
</feature>
<gene>
    <name evidence="2" type="ORF">D9613_012403</name>
</gene>
<feature type="compositionally biased region" description="Low complexity" evidence="1">
    <location>
        <begin position="341"/>
        <end position="371"/>
    </location>
</feature>
<name>A0A8H4QS60_9AGAR</name>
<protein>
    <submittedName>
        <fullName evidence="2">Uncharacterized protein</fullName>
    </submittedName>
</protein>
<dbReference type="EMBL" id="JAACJL010000033">
    <property type="protein sequence ID" value="KAF4615745.1"/>
    <property type="molecule type" value="Genomic_DNA"/>
</dbReference>
<evidence type="ECO:0000313" key="3">
    <source>
        <dbReference type="Proteomes" id="UP000521872"/>
    </source>
</evidence>
<proteinExistence type="predicted"/>
<feature type="compositionally biased region" description="Polar residues" evidence="1">
    <location>
        <begin position="324"/>
        <end position="338"/>
    </location>
</feature>
<dbReference type="Proteomes" id="UP000521872">
    <property type="component" value="Unassembled WGS sequence"/>
</dbReference>
<sequence length="599" mass="63404">MNHETVGAAPPPPTPPPATNAMQMPLPSAPSVLHPGGRGARPSNIASIIAQFVVLYDARTRHQSTQFLSEQYIQDVFHSYLKSSLAQAKAERLLADDVLASAEGDLMITGPALCLYFAALRCTTNPPSVPLPRSRSKSTTSTSSARQNSNEPHELSYDNCPPAFVSFLRVWAETVPSIQALVPESQHDLARVICGLPPLSAPADSSSSHAQEQLRTINGIAADLRAVAIEISQRRSFQDRYASDLQAALDASTGGGAGGSSRGSASGTESPRRTTSFVPPPMYDESVGTAPPAPPATNTAGSSTMQMPSPSVPSNLQPGGRGSRPSNISVPPNSTSGGLLSPPYSASSSSSRPHSPTPSTSSTSASGSQTPPLLAQSINFIRETLYSALFDVLQSQSSLRLLLNQDKTRAYFACVAFAILHVATTSVDPETGAVRGVLGKELTLAECPRELQPFMRELGEIGREARRMMEEDDEWAIRMVQEGREDELAAAGAGREGGRGSRMDRVRRMLEEGVGYELRAMGVSPPPSTSASTTNATAAPTANDGLTGNRPNATRSRRSLEGRAVAFANRINGLSLGMTKLRAFRERQEDVFAILGAGG</sequence>
<accession>A0A8H4QS60</accession>
<evidence type="ECO:0000256" key="1">
    <source>
        <dbReference type="SAM" id="MobiDB-lite"/>
    </source>
</evidence>
<reference evidence="2 3" key="1">
    <citation type="submission" date="2019-12" db="EMBL/GenBank/DDBJ databases">
        <authorList>
            <person name="Floudas D."/>
            <person name="Bentzer J."/>
            <person name="Ahren D."/>
            <person name="Johansson T."/>
            <person name="Persson P."/>
            <person name="Tunlid A."/>
        </authorList>
    </citation>
    <scope>NUCLEOTIDE SEQUENCE [LARGE SCALE GENOMIC DNA]</scope>
    <source>
        <strain evidence="2 3">CBS 102.39</strain>
    </source>
</reference>
<keyword evidence="3" id="KW-1185">Reference proteome</keyword>
<feature type="compositionally biased region" description="Polar residues" evidence="1">
    <location>
        <begin position="544"/>
        <end position="554"/>
    </location>
</feature>
<feature type="compositionally biased region" description="Pro residues" evidence="1">
    <location>
        <begin position="9"/>
        <end position="18"/>
    </location>
</feature>
<feature type="compositionally biased region" description="Low complexity" evidence="1">
    <location>
        <begin position="137"/>
        <end position="146"/>
    </location>
</feature>